<feature type="transmembrane region" description="Helical" evidence="12">
    <location>
        <begin position="146"/>
        <end position="164"/>
    </location>
</feature>
<sequence>MSSHAPGAKAPSLARTAALSLGALGVVYGDIGTSPLYAIKECFHGMHAIAVTPENVLGVLSLIFWSLTMVITVKYVLFITSADNRGEGGIFALIELLPRDAGHRHLRAGLAFLALCGAALLYGDGVITPAISVLSAVEGLNVATDAAEPLVVPITCVILFGLFMVQRRGTAGIGKVFGPIMLVWFAVLAALGLKEILSAPQVLWAINPIHAVDFFARNHVHGMVVLGAVVLCITGGEALYADLGHFGRKPIQYSWLLIVFPCLLLNYFGQGAGLLLDPAIASNPFYSLVPSSYIYPMAALSTAATVIASQALISGVFSLTRQAIQLGCCPRLRIVHTSSAMEGQIYIPEVNFALMWACIGLTLAFKESSRLAAAYGIAVTATMGITSLLYFFVARWTWKHSMLRSLAPVVVFLAFDLSFFAANLLKVADGGWFTLLIAALVVMAMATWEDGRKALRQIYLSSTVPLRTFLAEVAVKNPLRVPGTAVFMSLSPQGTPVTLLHHYKHNKIFHENVVILTVTSADMPYVPEPDQLDVQDLGRGFFRIIARYGFMETPNVPEVMKRARATGIPIDSPADTTYFLGRESLLTTGKAKMAGFRKSLFALMSRNARPATAYFGLPPGRVVELGVQVEL</sequence>
<feature type="transmembrane region" description="Helical" evidence="12">
    <location>
        <begin position="371"/>
        <end position="393"/>
    </location>
</feature>
<evidence type="ECO:0000256" key="4">
    <source>
        <dbReference type="ARBA" id="ARBA00022475"/>
    </source>
</evidence>
<evidence type="ECO:0000256" key="1">
    <source>
        <dbReference type="ARBA" id="ARBA00004141"/>
    </source>
</evidence>
<evidence type="ECO:0000256" key="2">
    <source>
        <dbReference type="ARBA" id="ARBA00007019"/>
    </source>
</evidence>
<dbReference type="InterPro" id="IPR023051">
    <property type="entry name" value="Kup"/>
</dbReference>
<proteinExistence type="inferred from homology"/>
<comment type="catalytic activity">
    <reaction evidence="12">
        <text>K(+)(in) + H(+)(in) = K(+)(out) + H(+)(out)</text>
        <dbReference type="Rhea" id="RHEA:28490"/>
        <dbReference type="ChEBI" id="CHEBI:15378"/>
        <dbReference type="ChEBI" id="CHEBI:29103"/>
    </reaction>
</comment>
<feature type="transmembrane region" description="Helical" evidence="12">
    <location>
        <begin position="405"/>
        <end position="425"/>
    </location>
</feature>
<keyword evidence="5 12" id="KW-0633">Potassium transport</keyword>
<dbReference type="Pfam" id="PF02705">
    <property type="entry name" value="K_trans"/>
    <property type="match status" value="1"/>
</dbReference>
<comment type="subcellular location">
    <subcellularLocation>
        <location evidence="12">Cell membrane</location>
        <topology evidence="12">Multi-pass membrane protein</topology>
    </subcellularLocation>
    <subcellularLocation>
        <location evidence="1">Membrane</location>
        <topology evidence="1">Multi-pass membrane protein</topology>
    </subcellularLocation>
</comment>
<feature type="transmembrane region" description="Helical" evidence="12">
    <location>
        <begin position="176"/>
        <end position="193"/>
    </location>
</feature>
<protein>
    <recommendedName>
        <fullName evidence="12">Probable potassium transport system protein Kup</fullName>
    </recommendedName>
</protein>
<dbReference type="OrthoDB" id="9805577at2"/>
<evidence type="ECO:0000256" key="6">
    <source>
        <dbReference type="ARBA" id="ARBA00022692"/>
    </source>
</evidence>
<dbReference type="Pfam" id="PF22776">
    <property type="entry name" value="K_trans_C"/>
    <property type="match status" value="1"/>
</dbReference>
<dbReference type="HOGENOM" id="CLU_008142_4_2_7"/>
<evidence type="ECO:0000256" key="3">
    <source>
        <dbReference type="ARBA" id="ARBA00022448"/>
    </source>
</evidence>
<evidence type="ECO:0000256" key="12">
    <source>
        <dbReference type="HAMAP-Rule" id="MF_01522"/>
    </source>
</evidence>
<feature type="transmembrane region" description="Helical" evidence="12">
    <location>
        <begin position="293"/>
        <end position="317"/>
    </location>
</feature>
<dbReference type="HAMAP" id="MF_01522">
    <property type="entry name" value="Kup"/>
    <property type="match status" value="1"/>
</dbReference>
<dbReference type="STRING" id="596152.DesU5LDRAFT_3187"/>
<comment type="caution">
    <text evidence="12">Lacks conserved residue(s) required for the propagation of feature annotation.</text>
</comment>
<evidence type="ECO:0000256" key="11">
    <source>
        <dbReference type="ARBA" id="ARBA00023136"/>
    </source>
</evidence>
<dbReference type="PANTHER" id="PTHR30540">
    <property type="entry name" value="OSMOTIC STRESS POTASSIUM TRANSPORTER"/>
    <property type="match status" value="1"/>
</dbReference>
<keyword evidence="7 12" id="KW-0769">Symport</keyword>
<feature type="transmembrane region" description="Helical" evidence="12">
    <location>
        <begin position="56"/>
        <end position="77"/>
    </location>
</feature>
<evidence type="ECO:0000313" key="15">
    <source>
        <dbReference type="EMBL" id="EIG54821.1"/>
    </source>
</evidence>
<keyword evidence="11 12" id="KW-0472">Membrane</keyword>
<feature type="transmembrane region" description="Helical" evidence="12">
    <location>
        <begin position="253"/>
        <end position="273"/>
    </location>
</feature>
<name>I2Q4W5_9BACT</name>
<dbReference type="AlphaFoldDB" id="I2Q4W5"/>
<dbReference type="GO" id="GO:0015293">
    <property type="term" value="F:symporter activity"/>
    <property type="evidence" value="ECO:0007669"/>
    <property type="project" value="UniProtKB-UniRule"/>
</dbReference>
<dbReference type="InterPro" id="IPR003855">
    <property type="entry name" value="K+_transporter"/>
</dbReference>
<dbReference type="InterPro" id="IPR053951">
    <property type="entry name" value="K_trans_N"/>
</dbReference>
<comment type="function">
    <text evidence="12">Transport of potassium into the cell. Likely operates as a K(+):H(+) symporter.</text>
</comment>
<feature type="domain" description="K+ potassium transporter C-terminal" evidence="14">
    <location>
        <begin position="482"/>
        <end position="631"/>
    </location>
</feature>
<feature type="transmembrane region" description="Helical" evidence="12">
    <location>
        <begin position="109"/>
        <end position="134"/>
    </location>
</feature>
<keyword evidence="9 12" id="KW-1133">Transmembrane helix</keyword>
<accession>I2Q4W5</accession>
<dbReference type="InterPro" id="IPR053952">
    <property type="entry name" value="K_trans_C"/>
</dbReference>
<evidence type="ECO:0000256" key="8">
    <source>
        <dbReference type="ARBA" id="ARBA00022958"/>
    </source>
</evidence>
<evidence type="ECO:0000259" key="14">
    <source>
        <dbReference type="Pfam" id="PF22776"/>
    </source>
</evidence>
<evidence type="ECO:0000256" key="9">
    <source>
        <dbReference type="ARBA" id="ARBA00022989"/>
    </source>
</evidence>
<evidence type="ECO:0000256" key="5">
    <source>
        <dbReference type="ARBA" id="ARBA00022538"/>
    </source>
</evidence>
<feature type="transmembrane region" description="Helical" evidence="12">
    <location>
        <begin position="220"/>
        <end position="241"/>
    </location>
</feature>
<keyword evidence="3 12" id="KW-0813">Transport</keyword>
<keyword evidence="10 12" id="KW-0406">Ion transport</keyword>
<organism evidence="15">
    <name type="scientific">Desulfovibrio sp. U5L</name>
    <dbReference type="NCBI Taxonomy" id="596152"/>
    <lineage>
        <taxon>Bacteria</taxon>
        <taxon>Pseudomonadati</taxon>
        <taxon>Thermodesulfobacteriota</taxon>
        <taxon>Desulfovibrionia</taxon>
        <taxon>Desulfovibrionales</taxon>
        <taxon>Desulfovibrionaceae</taxon>
        <taxon>Desulfovibrio</taxon>
    </lineage>
</organism>
<keyword evidence="4 12" id="KW-1003">Cell membrane</keyword>
<comment type="similarity">
    <text evidence="2 12">Belongs to the HAK/KUP transporter (TC 2.A.72) family.</text>
</comment>
<feature type="transmembrane region" description="Helical" evidence="12">
    <location>
        <begin position="431"/>
        <end position="448"/>
    </location>
</feature>
<evidence type="ECO:0000259" key="13">
    <source>
        <dbReference type="Pfam" id="PF02705"/>
    </source>
</evidence>
<dbReference type="eggNOG" id="COG3158">
    <property type="taxonomic scope" value="Bacteria"/>
</dbReference>
<evidence type="ECO:0000256" key="10">
    <source>
        <dbReference type="ARBA" id="ARBA00023065"/>
    </source>
</evidence>
<gene>
    <name evidence="12" type="primary">kup</name>
    <name evidence="15" type="ORF">DesU5LDRAFT_3187</name>
</gene>
<reference evidence="15" key="1">
    <citation type="submission" date="2011-11" db="EMBL/GenBank/DDBJ databases">
        <title>Improved High-Quality Draft sequence of Desulfovibrio sp. U5L.</title>
        <authorList>
            <consortium name="US DOE Joint Genome Institute"/>
            <person name="Lucas S."/>
            <person name="Han J."/>
            <person name="Lapidus A."/>
            <person name="Cheng J.-F."/>
            <person name="Goodwin L."/>
            <person name="Pitluck S."/>
            <person name="Peters L."/>
            <person name="Ovchinnikova G."/>
            <person name="Held B."/>
            <person name="Detter J.C."/>
            <person name="Han C."/>
            <person name="Tapia R."/>
            <person name="Land M."/>
            <person name="Hauser L."/>
            <person name="Kyrpides N."/>
            <person name="Ivanova N."/>
            <person name="Pagani I."/>
            <person name="Gabster J."/>
            <person name="Walker C."/>
            <person name="Stolyar S."/>
            <person name="Stahl D."/>
            <person name="Arkin A."/>
            <person name="Dehal P."/>
            <person name="Hazen T."/>
            <person name="Woyke T."/>
        </authorList>
    </citation>
    <scope>NUCLEOTIDE SEQUENCE [LARGE SCALE GENOMIC DNA]</scope>
    <source>
        <strain evidence="15">U5L</strain>
    </source>
</reference>
<keyword evidence="8 12" id="KW-0630">Potassium</keyword>
<dbReference type="GO" id="GO:0015079">
    <property type="term" value="F:potassium ion transmembrane transporter activity"/>
    <property type="evidence" value="ECO:0007669"/>
    <property type="project" value="UniProtKB-UniRule"/>
</dbReference>
<dbReference type="PANTHER" id="PTHR30540:SF79">
    <property type="entry name" value="LOW AFFINITY POTASSIUM TRANSPORT SYSTEM PROTEIN KUP"/>
    <property type="match status" value="1"/>
</dbReference>
<dbReference type="GO" id="GO:0005886">
    <property type="term" value="C:plasma membrane"/>
    <property type="evidence" value="ECO:0007669"/>
    <property type="project" value="UniProtKB-SubCell"/>
</dbReference>
<feature type="domain" description="K+ potassium transporter integral membrane" evidence="13">
    <location>
        <begin position="20"/>
        <end position="471"/>
    </location>
</feature>
<keyword evidence="6 12" id="KW-0812">Transmembrane</keyword>
<evidence type="ECO:0000256" key="7">
    <source>
        <dbReference type="ARBA" id="ARBA00022847"/>
    </source>
</evidence>
<dbReference type="EMBL" id="JH600068">
    <property type="protein sequence ID" value="EIG54821.1"/>
    <property type="molecule type" value="Genomic_DNA"/>
</dbReference>